<keyword evidence="2" id="KW-1185">Reference proteome</keyword>
<protein>
    <submittedName>
        <fullName evidence="1">Uncharacterized protein</fullName>
    </submittedName>
</protein>
<dbReference type="EMBL" id="JACSDY010000010">
    <property type="protein sequence ID" value="KAF7417074.1"/>
    <property type="molecule type" value="Genomic_DNA"/>
</dbReference>
<dbReference type="Proteomes" id="UP000600918">
    <property type="component" value="Unassembled WGS sequence"/>
</dbReference>
<proteinExistence type="predicted"/>
<evidence type="ECO:0000313" key="2">
    <source>
        <dbReference type="Proteomes" id="UP000600918"/>
    </source>
</evidence>
<name>A0A834NS94_VESPE</name>
<sequence>MLLCTEENSFLHLNPGVGSNNGVDVVVVTCVLRFESEVEKPEYLEEGWKKGGGRNRRVKGKGEWEEG</sequence>
<reference evidence="1" key="1">
    <citation type="journal article" date="2020" name="G3 (Bethesda)">
        <title>High-Quality Assemblies for Three Invasive Social Wasps from the &lt;i&gt;Vespula&lt;/i&gt; Genus.</title>
        <authorList>
            <person name="Harrop T.W.R."/>
            <person name="Guhlin J."/>
            <person name="McLaughlin G.M."/>
            <person name="Permina E."/>
            <person name="Stockwell P."/>
            <person name="Gilligan J."/>
            <person name="Le Lec M.F."/>
            <person name="Gruber M.A.M."/>
            <person name="Quinn O."/>
            <person name="Lovegrove M."/>
            <person name="Duncan E.J."/>
            <person name="Remnant E.J."/>
            <person name="Van Eeckhoven J."/>
            <person name="Graham B."/>
            <person name="Knapp R.A."/>
            <person name="Langford K.W."/>
            <person name="Kronenberg Z."/>
            <person name="Press M.O."/>
            <person name="Eacker S.M."/>
            <person name="Wilson-Rankin E.E."/>
            <person name="Purcell J."/>
            <person name="Lester P.J."/>
            <person name="Dearden P.K."/>
        </authorList>
    </citation>
    <scope>NUCLEOTIDE SEQUENCE</scope>
    <source>
        <strain evidence="1">Volc-1</strain>
    </source>
</reference>
<organism evidence="1 2">
    <name type="scientific">Vespula pensylvanica</name>
    <name type="common">Western yellow jacket</name>
    <name type="synonym">Wasp</name>
    <dbReference type="NCBI Taxonomy" id="30213"/>
    <lineage>
        <taxon>Eukaryota</taxon>
        <taxon>Metazoa</taxon>
        <taxon>Ecdysozoa</taxon>
        <taxon>Arthropoda</taxon>
        <taxon>Hexapoda</taxon>
        <taxon>Insecta</taxon>
        <taxon>Pterygota</taxon>
        <taxon>Neoptera</taxon>
        <taxon>Endopterygota</taxon>
        <taxon>Hymenoptera</taxon>
        <taxon>Apocrita</taxon>
        <taxon>Aculeata</taxon>
        <taxon>Vespoidea</taxon>
        <taxon>Vespidae</taxon>
        <taxon>Vespinae</taxon>
        <taxon>Vespula</taxon>
    </lineage>
</organism>
<gene>
    <name evidence="1" type="ORF">H0235_011605</name>
</gene>
<dbReference type="AlphaFoldDB" id="A0A834NS94"/>
<accession>A0A834NS94</accession>
<evidence type="ECO:0000313" key="1">
    <source>
        <dbReference type="EMBL" id="KAF7417074.1"/>
    </source>
</evidence>
<comment type="caution">
    <text evidence="1">The sequence shown here is derived from an EMBL/GenBank/DDBJ whole genome shotgun (WGS) entry which is preliminary data.</text>
</comment>